<feature type="domain" description="Endonuclease GajA/Old nuclease/RecF-like AAA" evidence="1">
    <location>
        <begin position="1"/>
        <end position="403"/>
    </location>
</feature>
<keyword evidence="3" id="KW-1185">Reference proteome</keyword>
<dbReference type="InterPro" id="IPR051396">
    <property type="entry name" value="Bact_Antivir_Def_Nuclease"/>
</dbReference>
<dbReference type="InterPro" id="IPR027417">
    <property type="entry name" value="P-loop_NTPase"/>
</dbReference>
<gene>
    <name evidence="2" type="primary">recF_2</name>
    <name evidence="2" type="ORF">CLMAG_53080</name>
</gene>
<protein>
    <submittedName>
        <fullName evidence="2">DNA replication and repair protein RecF</fullName>
    </submittedName>
</protein>
<dbReference type="AlphaFoldDB" id="A0A162R4C8"/>
<evidence type="ECO:0000313" key="3">
    <source>
        <dbReference type="Proteomes" id="UP000076603"/>
    </source>
</evidence>
<sequence>MEIREIQIKNFRSVKEISINNITKIMGFLGKNNSGKSAILNAIRMFWGELELTEDDFHKKSDNIDLKISFEVNDKYINKLILDSKWGINKLPTTVEEYRKLKETLETEGIKNAREYKEKIKALSQINSPKELIESNPIIHKVWLEWIKEKLQIKDKCLQIICKVQKKTNDKKGSFDKSYLIGENKISDIERIFPKLAFVDDDRNFTEEENGKAKTITSKIFDRYIMSNAQNNNDRGCELGKACKSYDEIACTKCVKYLEEKKVNELSLRDLELLIKERVNNSSINISDKISSYFNTNYKDGYKVFIEANASIDKAFSVITKIYDSNLNKEIELSKVGAGVRSIYILSLLQAYHELNNENDILFIIEEPEIYLHPSLQKEMGKILRQISMRNQVVFSSHSPLIIKNCDMHEIREVKLESSETSVNETTLEHIIDELGYSTSDIINSEFVIISEGKDDRLRLEKIIEKFYDVDMKKILILDSNGCDKIETYATLKFLQKTYLEDDFVIIRDSDTAEKSALLENLRNSFNENIGKEYFERIKNKILILDYSSLENYFLNPEKLVCIHAVKSEDDFYEKIEKYINTSEEQIKKYIENHNKKFPEKARFKIDSIYNETSIKERIEDIKKYVRGHELFGIFNKLKSNIHQYIELSDNNDFKEILDHLNKVPYFQEKRR</sequence>
<evidence type="ECO:0000313" key="2">
    <source>
        <dbReference type="EMBL" id="KZL89404.1"/>
    </source>
</evidence>
<dbReference type="Pfam" id="PF13175">
    <property type="entry name" value="AAA_15"/>
    <property type="match status" value="1"/>
</dbReference>
<dbReference type="PANTHER" id="PTHR43581">
    <property type="entry name" value="ATP/GTP PHOSPHATASE"/>
    <property type="match status" value="1"/>
</dbReference>
<dbReference type="PATRIC" id="fig|1121326.3.peg.5368"/>
<accession>A0A162R4C8</accession>
<dbReference type="EMBL" id="LWAE01000009">
    <property type="protein sequence ID" value="KZL89404.1"/>
    <property type="molecule type" value="Genomic_DNA"/>
</dbReference>
<dbReference type="InterPro" id="IPR041685">
    <property type="entry name" value="AAA_GajA/Old/RecF-like"/>
</dbReference>
<proteinExistence type="predicted"/>
<dbReference type="SUPFAM" id="SSF52540">
    <property type="entry name" value="P-loop containing nucleoside triphosphate hydrolases"/>
    <property type="match status" value="1"/>
</dbReference>
<dbReference type="Proteomes" id="UP000076603">
    <property type="component" value="Unassembled WGS sequence"/>
</dbReference>
<comment type="caution">
    <text evidence="2">The sequence shown here is derived from an EMBL/GenBank/DDBJ whole genome shotgun (WGS) entry which is preliminary data.</text>
</comment>
<dbReference type="OrthoDB" id="1093370at2"/>
<reference evidence="2 3" key="1">
    <citation type="submission" date="2016-04" db="EMBL/GenBank/DDBJ databases">
        <title>Genome sequence of Clostridium magnum DSM 2767.</title>
        <authorList>
            <person name="Poehlein A."/>
            <person name="Uhlig R."/>
            <person name="Fischer R."/>
            <person name="Bahl H."/>
            <person name="Daniel R."/>
        </authorList>
    </citation>
    <scope>NUCLEOTIDE SEQUENCE [LARGE SCALE GENOMIC DNA]</scope>
    <source>
        <strain evidence="2 3">DSM 2767</strain>
    </source>
</reference>
<evidence type="ECO:0000259" key="1">
    <source>
        <dbReference type="Pfam" id="PF13175"/>
    </source>
</evidence>
<organism evidence="2 3">
    <name type="scientific">Clostridium magnum DSM 2767</name>
    <dbReference type="NCBI Taxonomy" id="1121326"/>
    <lineage>
        <taxon>Bacteria</taxon>
        <taxon>Bacillati</taxon>
        <taxon>Bacillota</taxon>
        <taxon>Clostridia</taxon>
        <taxon>Eubacteriales</taxon>
        <taxon>Clostridiaceae</taxon>
        <taxon>Clostridium</taxon>
    </lineage>
</organism>
<dbReference type="Gene3D" id="3.40.50.300">
    <property type="entry name" value="P-loop containing nucleotide triphosphate hydrolases"/>
    <property type="match status" value="2"/>
</dbReference>
<dbReference type="STRING" id="1121326.CLMAG_53080"/>
<dbReference type="PANTHER" id="PTHR43581:SF2">
    <property type="entry name" value="EXCINUCLEASE ATPASE SUBUNIT"/>
    <property type="match status" value="1"/>
</dbReference>
<dbReference type="RefSeq" id="WP_066629319.1">
    <property type="nucleotide sequence ID" value="NZ_FQXL01000018.1"/>
</dbReference>
<name>A0A162R4C8_9CLOT</name>